<feature type="transmembrane region" description="Helical" evidence="6">
    <location>
        <begin position="232"/>
        <end position="257"/>
    </location>
</feature>
<feature type="transmembrane region" description="Helical" evidence="6">
    <location>
        <begin position="20"/>
        <end position="39"/>
    </location>
</feature>
<evidence type="ECO:0000256" key="5">
    <source>
        <dbReference type="ARBA" id="ARBA00023136"/>
    </source>
</evidence>
<evidence type="ECO:0000313" key="8">
    <source>
        <dbReference type="Proteomes" id="UP000250043"/>
    </source>
</evidence>
<comment type="similarity">
    <text evidence="2">Belongs to the UPF0014 family.</text>
</comment>
<keyword evidence="3 6" id="KW-0812">Transmembrane</keyword>
<keyword evidence="4 6" id="KW-1133">Transmembrane helix</keyword>
<dbReference type="PANTHER" id="PTHR30028">
    <property type="entry name" value="UPF0014 INNER MEMBRANE PROTEIN YBBM-RELATED"/>
    <property type="match status" value="1"/>
</dbReference>
<keyword evidence="8" id="KW-1185">Reference proteome</keyword>
<sequence length="324" mass="35147">MDTDPGGGETPHLTWGNVGLAFSFILFDAVVSTTFNLGVGSSLVTAAVRCVLQLSVVALVLQKVFETNNPWAVAGIACLLNLMGTTETVVNKSKRRYKHMFPSVLVGMLGSTIPVSIVGIRFAMAVQPFWKPEQYIPVVGMLCGSTISGIVVSVSYVLKELHDNRDKVEMYLAFGASRFEACMPIAKEALRLALTPNINQMSVLGIIAIPGMMTGAILGGSSVEQAARLQMVIMFMISSSTALASIATTIFSLAVVVDGEHRVRSDRIDSREHAVWRARDRVISKTVDSVKHIAGRAWNGVRELLGRKRDAEDGDVRERQRLLG</sequence>
<evidence type="ECO:0000256" key="4">
    <source>
        <dbReference type="ARBA" id="ARBA00022989"/>
    </source>
</evidence>
<feature type="transmembrane region" description="Helical" evidence="6">
    <location>
        <begin position="135"/>
        <end position="158"/>
    </location>
</feature>
<evidence type="ECO:0000256" key="6">
    <source>
        <dbReference type="SAM" id="Phobius"/>
    </source>
</evidence>
<dbReference type="AlphaFoldDB" id="A0A8E2AWN8"/>
<feature type="transmembrane region" description="Helical" evidence="6">
    <location>
        <begin position="46"/>
        <end position="65"/>
    </location>
</feature>
<evidence type="ECO:0000256" key="3">
    <source>
        <dbReference type="ARBA" id="ARBA00022692"/>
    </source>
</evidence>
<protein>
    <submittedName>
        <fullName evidence="7">UPF0014-domain-containing protein</fullName>
    </submittedName>
</protein>
<organism evidence="7 8">
    <name type="scientific">Obba rivulosa</name>
    <dbReference type="NCBI Taxonomy" id="1052685"/>
    <lineage>
        <taxon>Eukaryota</taxon>
        <taxon>Fungi</taxon>
        <taxon>Dikarya</taxon>
        <taxon>Basidiomycota</taxon>
        <taxon>Agaricomycotina</taxon>
        <taxon>Agaricomycetes</taxon>
        <taxon>Polyporales</taxon>
        <taxon>Gelatoporiaceae</taxon>
        <taxon>Obba</taxon>
    </lineage>
</organism>
<name>A0A8E2AWN8_9APHY</name>
<dbReference type="InterPro" id="IPR005226">
    <property type="entry name" value="UPF0014_fam"/>
</dbReference>
<reference evidence="7 8" key="1">
    <citation type="submission" date="2016-07" db="EMBL/GenBank/DDBJ databases">
        <title>Draft genome of the white-rot fungus Obba rivulosa 3A-2.</title>
        <authorList>
            <consortium name="DOE Joint Genome Institute"/>
            <person name="Miettinen O."/>
            <person name="Riley R."/>
            <person name="Acob R."/>
            <person name="Barry K."/>
            <person name="Cullen D."/>
            <person name="De Vries R."/>
            <person name="Hainaut M."/>
            <person name="Hatakka A."/>
            <person name="Henrissat B."/>
            <person name="Hilden K."/>
            <person name="Kuo R."/>
            <person name="Labutti K."/>
            <person name="Lipzen A."/>
            <person name="Makela M.R."/>
            <person name="Sandor L."/>
            <person name="Spatafora J.W."/>
            <person name="Grigoriev I.V."/>
            <person name="Hibbett D.S."/>
        </authorList>
    </citation>
    <scope>NUCLEOTIDE SEQUENCE [LARGE SCALE GENOMIC DNA]</scope>
    <source>
        <strain evidence="7 8">3A-2</strain>
    </source>
</reference>
<evidence type="ECO:0000256" key="1">
    <source>
        <dbReference type="ARBA" id="ARBA00004141"/>
    </source>
</evidence>
<dbReference type="GO" id="GO:0005886">
    <property type="term" value="C:plasma membrane"/>
    <property type="evidence" value="ECO:0007669"/>
    <property type="project" value="TreeGrafter"/>
</dbReference>
<keyword evidence="5 6" id="KW-0472">Membrane</keyword>
<dbReference type="EMBL" id="KV722421">
    <property type="protein sequence ID" value="OCH89675.1"/>
    <property type="molecule type" value="Genomic_DNA"/>
</dbReference>
<comment type="subcellular location">
    <subcellularLocation>
        <location evidence="1">Membrane</location>
        <topology evidence="1">Multi-pass membrane protein</topology>
    </subcellularLocation>
</comment>
<feature type="transmembrane region" description="Helical" evidence="6">
    <location>
        <begin position="71"/>
        <end position="90"/>
    </location>
</feature>
<dbReference type="OrthoDB" id="432685at2759"/>
<dbReference type="Proteomes" id="UP000250043">
    <property type="component" value="Unassembled WGS sequence"/>
</dbReference>
<dbReference type="Pfam" id="PF03649">
    <property type="entry name" value="UPF0014"/>
    <property type="match status" value="1"/>
</dbReference>
<accession>A0A8E2AWN8</accession>
<gene>
    <name evidence="7" type="ORF">OBBRIDRAFT_794004</name>
</gene>
<feature type="transmembrane region" description="Helical" evidence="6">
    <location>
        <begin position="102"/>
        <end position="123"/>
    </location>
</feature>
<proteinExistence type="inferred from homology"/>
<dbReference type="PANTHER" id="PTHR30028:SF0">
    <property type="entry name" value="PROTEIN ALUMINUM SENSITIVE 3"/>
    <property type="match status" value="1"/>
</dbReference>
<feature type="transmembrane region" description="Helical" evidence="6">
    <location>
        <begin position="201"/>
        <end position="220"/>
    </location>
</feature>
<evidence type="ECO:0000313" key="7">
    <source>
        <dbReference type="EMBL" id="OCH89675.1"/>
    </source>
</evidence>
<evidence type="ECO:0000256" key="2">
    <source>
        <dbReference type="ARBA" id="ARBA00005268"/>
    </source>
</evidence>